<dbReference type="SMART" id="SM00827">
    <property type="entry name" value="PKS_AT"/>
    <property type="match status" value="1"/>
</dbReference>
<dbReference type="InterPro" id="IPR032821">
    <property type="entry name" value="PKS_assoc"/>
</dbReference>
<evidence type="ECO:0000256" key="5">
    <source>
        <dbReference type="ARBA" id="ARBA00023268"/>
    </source>
</evidence>
<evidence type="ECO:0000256" key="9">
    <source>
        <dbReference type="SAM" id="MobiDB-lite"/>
    </source>
</evidence>
<dbReference type="EMBL" id="JACHVA010000053">
    <property type="protein sequence ID" value="MBC2601357.1"/>
    <property type="molecule type" value="Genomic_DNA"/>
</dbReference>
<dbReference type="InterPro" id="IPR013968">
    <property type="entry name" value="PKS_KR"/>
</dbReference>
<gene>
    <name evidence="13" type="ORF">H5P30_06160</name>
</gene>
<dbReference type="Pfam" id="PF00109">
    <property type="entry name" value="ketoacyl-synt"/>
    <property type="match status" value="1"/>
</dbReference>
<accession>A0A7X1E589</accession>
<dbReference type="InterPro" id="IPR009081">
    <property type="entry name" value="PP-bd_ACP"/>
</dbReference>
<keyword evidence="5" id="KW-0511">Multifunctional enzyme</keyword>
<dbReference type="InterPro" id="IPR036736">
    <property type="entry name" value="ACP-like_sf"/>
</dbReference>
<dbReference type="SMART" id="SM00823">
    <property type="entry name" value="PKS_PP"/>
    <property type="match status" value="1"/>
</dbReference>
<organism evidence="13 14">
    <name type="scientific">Puniceicoccus vermicola</name>
    <dbReference type="NCBI Taxonomy" id="388746"/>
    <lineage>
        <taxon>Bacteria</taxon>
        <taxon>Pseudomonadati</taxon>
        <taxon>Verrucomicrobiota</taxon>
        <taxon>Opitutia</taxon>
        <taxon>Puniceicoccales</taxon>
        <taxon>Puniceicoccaceae</taxon>
        <taxon>Puniceicoccus</taxon>
    </lineage>
</organism>
<dbReference type="Gene3D" id="3.40.50.720">
    <property type="entry name" value="NAD(P)-binding Rossmann-like Domain"/>
    <property type="match status" value="3"/>
</dbReference>
<keyword evidence="4" id="KW-0521">NADP</keyword>
<dbReference type="SMART" id="SM00826">
    <property type="entry name" value="PKS_DH"/>
    <property type="match status" value="1"/>
</dbReference>
<dbReference type="InterPro" id="IPR016035">
    <property type="entry name" value="Acyl_Trfase/lysoPLipase"/>
</dbReference>
<evidence type="ECO:0000256" key="7">
    <source>
        <dbReference type="ARBA" id="ARBA00054155"/>
    </source>
</evidence>
<dbReference type="InterPro" id="IPR049552">
    <property type="entry name" value="PKS_DH_N"/>
</dbReference>
<dbReference type="InterPro" id="IPR020841">
    <property type="entry name" value="PKS_Beta-ketoAc_synthase_dom"/>
</dbReference>
<dbReference type="InterPro" id="IPR016036">
    <property type="entry name" value="Malonyl_transacylase_ACP-bd"/>
</dbReference>
<dbReference type="Proteomes" id="UP000525652">
    <property type="component" value="Unassembled WGS sequence"/>
</dbReference>
<dbReference type="InterPro" id="IPR020843">
    <property type="entry name" value="ER"/>
</dbReference>
<dbReference type="GO" id="GO:0005886">
    <property type="term" value="C:plasma membrane"/>
    <property type="evidence" value="ECO:0007669"/>
    <property type="project" value="TreeGrafter"/>
</dbReference>
<dbReference type="SMART" id="SM00825">
    <property type="entry name" value="PKS_KS"/>
    <property type="match status" value="1"/>
</dbReference>
<dbReference type="GO" id="GO:0004315">
    <property type="term" value="F:3-oxoacyl-[acyl-carrier-protein] synthase activity"/>
    <property type="evidence" value="ECO:0007669"/>
    <property type="project" value="InterPro"/>
</dbReference>
<dbReference type="GO" id="GO:0071770">
    <property type="term" value="P:DIM/DIP cell wall layer assembly"/>
    <property type="evidence" value="ECO:0007669"/>
    <property type="project" value="TreeGrafter"/>
</dbReference>
<dbReference type="FunFam" id="3.40.366.10:FF:000002">
    <property type="entry name" value="Probable polyketide synthase 2"/>
    <property type="match status" value="1"/>
</dbReference>
<keyword evidence="3" id="KW-0808">Transferase</keyword>
<proteinExistence type="predicted"/>
<dbReference type="InterPro" id="IPR014031">
    <property type="entry name" value="Ketoacyl_synth_C"/>
</dbReference>
<dbReference type="InterPro" id="IPR049900">
    <property type="entry name" value="PKS_mFAS_DH"/>
</dbReference>
<evidence type="ECO:0000313" key="14">
    <source>
        <dbReference type="Proteomes" id="UP000525652"/>
    </source>
</evidence>
<dbReference type="Gene3D" id="3.30.70.3290">
    <property type="match status" value="1"/>
</dbReference>
<dbReference type="Pfam" id="PF08659">
    <property type="entry name" value="KR"/>
    <property type="match status" value="1"/>
</dbReference>
<dbReference type="CDD" id="cd05195">
    <property type="entry name" value="enoyl_red"/>
    <property type="match status" value="1"/>
</dbReference>
<dbReference type="SUPFAM" id="SSF50129">
    <property type="entry name" value="GroES-like"/>
    <property type="match status" value="1"/>
</dbReference>
<feature type="active site" description="Proton donor; for dehydratase activity" evidence="8">
    <location>
        <position position="1090"/>
    </location>
</feature>
<feature type="region of interest" description="C-terminal hotdog fold" evidence="8">
    <location>
        <begin position="1030"/>
        <end position="1169"/>
    </location>
</feature>
<evidence type="ECO:0000259" key="10">
    <source>
        <dbReference type="PROSITE" id="PS50075"/>
    </source>
</evidence>
<dbReference type="Pfam" id="PF00107">
    <property type="entry name" value="ADH_zinc_N"/>
    <property type="match status" value="1"/>
</dbReference>
<dbReference type="Pfam" id="PF00698">
    <property type="entry name" value="Acyl_transf_1"/>
    <property type="match status" value="1"/>
</dbReference>
<dbReference type="PANTHER" id="PTHR43775">
    <property type="entry name" value="FATTY ACID SYNTHASE"/>
    <property type="match status" value="1"/>
</dbReference>
<dbReference type="InterPro" id="IPR013154">
    <property type="entry name" value="ADH-like_N"/>
</dbReference>
<dbReference type="InterPro" id="IPR013149">
    <property type="entry name" value="ADH-like_C"/>
</dbReference>
<evidence type="ECO:0000256" key="1">
    <source>
        <dbReference type="ARBA" id="ARBA00022450"/>
    </source>
</evidence>
<dbReference type="SUPFAM" id="SSF53901">
    <property type="entry name" value="Thiolase-like"/>
    <property type="match status" value="1"/>
</dbReference>
<protein>
    <submittedName>
        <fullName evidence="13">SDR family NAD(P)-dependent oxidoreductase</fullName>
    </submittedName>
</protein>
<keyword evidence="14" id="KW-1185">Reference proteome</keyword>
<dbReference type="GO" id="GO:0016491">
    <property type="term" value="F:oxidoreductase activity"/>
    <property type="evidence" value="ECO:0007669"/>
    <property type="project" value="InterPro"/>
</dbReference>
<dbReference type="SUPFAM" id="SSF55048">
    <property type="entry name" value="Probable ACP-binding domain of malonyl-CoA ACP transacylase"/>
    <property type="match status" value="1"/>
</dbReference>
<keyword evidence="6" id="KW-0012">Acyltransferase</keyword>
<dbReference type="InterPro" id="IPR050091">
    <property type="entry name" value="PKS_NRPS_Biosynth_Enz"/>
</dbReference>
<comment type="function">
    <text evidence="7">Involved in production of the polyketide antibiotic thailandamide.</text>
</comment>
<evidence type="ECO:0000256" key="6">
    <source>
        <dbReference type="ARBA" id="ARBA00023315"/>
    </source>
</evidence>
<dbReference type="InterPro" id="IPR057326">
    <property type="entry name" value="KR_dom"/>
</dbReference>
<dbReference type="InterPro" id="IPR042104">
    <property type="entry name" value="PKS_dehydratase_sf"/>
</dbReference>
<dbReference type="Gene3D" id="3.10.129.110">
    <property type="entry name" value="Polyketide synthase dehydratase"/>
    <property type="match status" value="1"/>
</dbReference>
<dbReference type="InterPro" id="IPR014030">
    <property type="entry name" value="Ketoacyl_synth_N"/>
</dbReference>
<feature type="domain" description="Ketosynthase family 3 (KS3)" evidence="11">
    <location>
        <begin position="2"/>
        <end position="430"/>
    </location>
</feature>
<feature type="region of interest" description="N-terminal hotdog fold" evidence="8">
    <location>
        <begin position="888"/>
        <end position="1015"/>
    </location>
</feature>
<dbReference type="Gene3D" id="3.40.47.10">
    <property type="match status" value="1"/>
</dbReference>
<dbReference type="InterPro" id="IPR001227">
    <property type="entry name" value="Ac_transferase_dom_sf"/>
</dbReference>
<feature type="active site" description="Proton acceptor; for dehydratase activity" evidence="8">
    <location>
        <position position="925"/>
    </location>
</feature>
<dbReference type="InterPro" id="IPR014043">
    <property type="entry name" value="Acyl_transferase_dom"/>
</dbReference>
<evidence type="ECO:0000259" key="12">
    <source>
        <dbReference type="PROSITE" id="PS52019"/>
    </source>
</evidence>
<dbReference type="InterPro" id="IPR011032">
    <property type="entry name" value="GroES-like_sf"/>
</dbReference>
<dbReference type="GO" id="GO:0031177">
    <property type="term" value="F:phosphopantetheine binding"/>
    <property type="evidence" value="ECO:0007669"/>
    <property type="project" value="InterPro"/>
</dbReference>
<dbReference type="RefSeq" id="WP_185692076.1">
    <property type="nucleotide sequence ID" value="NZ_JACHVA010000053.1"/>
</dbReference>
<dbReference type="Pfam" id="PF21089">
    <property type="entry name" value="PKS_DH_N"/>
    <property type="match status" value="1"/>
</dbReference>
<keyword evidence="1" id="KW-0596">Phosphopantetheine</keyword>
<dbReference type="Pfam" id="PF02801">
    <property type="entry name" value="Ketoacyl-synt_C"/>
    <property type="match status" value="1"/>
</dbReference>
<dbReference type="SMART" id="SM00822">
    <property type="entry name" value="PKS_KR"/>
    <property type="match status" value="1"/>
</dbReference>
<dbReference type="GO" id="GO:0004312">
    <property type="term" value="F:fatty acid synthase activity"/>
    <property type="evidence" value="ECO:0007669"/>
    <property type="project" value="TreeGrafter"/>
</dbReference>
<dbReference type="SUPFAM" id="SSF52151">
    <property type="entry name" value="FabD/lysophospholipase-like"/>
    <property type="match status" value="1"/>
</dbReference>
<evidence type="ECO:0000256" key="8">
    <source>
        <dbReference type="PROSITE-ProRule" id="PRU01363"/>
    </source>
</evidence>
<dbReference type="Gene3D" id="1.10.1200.10">
    <property type="entry name" value="ACP-like"/>
    <property type="match status" value="1"/>
</dbReference>
<dbReference type="SUPFAM" id="SSF47336">
    <property type="entry name" value="ACP-like"/>
    <property type="match status" value="1"/>
</dbReference>
<dbReference type="CDD" id="cd05274">
    <property type="entry name" value="KR_FAS_SDR_x"/>
    <property type="match status" value="1"/>
</dbReference>
<keyword evidence="2" id="KW-0597">Phosphoprotein</keyword>
<feature type="domain" description="PKS/mFAS DH" evidence="12">
    <location>
        <begin position="888"/>
        <end position="1169"/>
    </location>
</feature>
<dbReference type="SUPFAM" id="SSF51735">
    <property type="entry name" value="NAD(P)-binding Rossmann-fold domains"/>
    <property type="match status" value="3"/>
</dbReference>
<evidence type="ECO:0000256" key="2">
    <source>
        <dbReference type="ARBA" id="ARBA00022553"/>
    </source>
</evidence>
<feature type="region of interest" description="Disordered" evidence="9">
    <location>
        <begin position="997"/>
        <end position="1017"/>
    </location>
</feature>
<dbReference type="SMART" id="SM00829">
    <property type="entry name" value="PKS_ER"/>
    <property type="match status" value="1"/>
</dbReference>
<dbReference type="InterPro" id="IPR018201">
    <property type="entry name" value="Ketoacyl_synth_AS"/>
</dbReference>
<dbReference type="InterPro" id="IPR016039">
    <property type="entry name" value="Thiolase-like"/>
</dbReference>
<dbReference type="PROSITE" id="PS00606">
    <property type="entry name" value="KS3_1"/>
    <property type="match status" value="1"/>
</dbReference>
<dbReference type="GO" id="GO:0005737">
    <property type="term" value="C:cytoplasm"/>
    <property type="evidence" value="ECO:0007669"/>
    <property type="project" value="TreeGrafter"/>
</dbReference>
<evidence type="ECO:0000313" key="13">
    <source>
        <dbReference type="EMBL" id="MBC2601357.1"/>
    </source>
</evidence>
<reference evidence="13 14" key="1">
    <citation type="submission" date="2020-07" db="EMBL/GenBank/DDBJ databases">
        <authorList>
            <person name="Feng X."/>
        </authorList>
    </citation>
    <scope>NUCLEOTIDE SEQUENCE [LARGE SCALE GENOMIC DNA]</scope>
    <source>
        <strain evidence="13 14">JCM14086</strain>
    </source>
</reference>
<dbReference type="InterPro" id="IPR020807">
    <property type="entry name" value="PKS_DH"/>
</dbReference>
<dbReference type="Pfam" id="PF14765">
    <property type="entry name" value="PS-DH"/>
    <property type="match status" value="1"/>
</dbReference>
<dbReference type="Pfam" id="PF08240">
    <property type="entry name" value="ADH_N"/>
    <property type="match status" value="1"/>
</dbReference>
<dbReference type="InterPro" id="IPR036291">
    <property type="entry name" value="NAD(P)-bd_dom_sf"/>
</dbReference>
<name>A0A7X1E589_9BACT</name>
<dbReference type="PROSITE" id="PS52004">
    <property type="entry name" value="KS3_2"/>
    <property type="match status" value="1"/>
</dbReference>
<dbReference type="InterPro" id="IPR020806">
    <property type="entry name" value="PKS_PP-bd"/>
</dbReference>
<evidence type="ECO:0000256" key="3">
    <source>
        <dbReference type="ARBA" id="ARBA00022679"/>
    </source>
</evidence>
<sequence>MPQKIAIIGIGLRLPPTSESPDTFWKFLCEAGDAIAPVPSDRWDLRRFYDPDPARPGKTYVARGGFLQNDVRRFDPMAFGISPREANGIDPQQRLLMESAWETFEDAGIPLERIENSRTGVFLGGFCLDHLLQISQPANRTQVSSHSATSGSMTILANRLSYVFNLRGPSFTLDTACSSSLVALHCACRSIENGECELALAGGSNVMMRPEYPIMMSKGHFLSDHGNCRTFDTTAAGYARGEGAAMVLLKPLDKAIADGDAIHAVICGSGINQDGRTSGISLPNSEAQESLMREVYENAGVAPGSVDYVEAHGTGTQAGDPAEARALDAVFREGRSNPLTVGSVKTNIGHLEAAAGIAGIIKTALILRHRKVPQNLHFQNPNPKIPFDEYCLKVPEKSEALPTFEEKAELFAGVNSFGYGGTNAHIILSSPPAPTPATQNPDNETPRIFPFSARSPEALRETASRLAFTIRRRKDLQLDDLYHSLTERRSHLSHRGAIIASSAQDLRSKLMAASTGEESPEIRLSGETASPAKGPVFVCTGMGPQWWAMGRELFEKEPICRETLDEIDASFQRVSGWSIAEAMLASEADSRMTRTEVAQPANFVLQVALARLWQSWGIEPSAIVGHSVGEVSAAYLSGVHTLEEAVAVSYHRSRLQQQEAGKGKMLAVGLSEEGVAPYLEGVEGVSVAAINSFASVTLSGDSEALQSIASRLEEESLFHKFLRVEVAYHSPQMEPLRDELLSSLESLSPKSPKIPLISTVSGDFSDGSEWTADYWWKNVRQPVRFAAATATLLDKEFGHFLEVGPHPVLGNSIREVAADRGHAIHLFPSIRRKEAELATMRTSLADLYDSGISPDWKALSPSSGRFVRLPSYPWQRQSYWSETPEARMDRLGLPGPIYQNQKIHAAHPTWEVEINRGFFPFLPDHGVQNQVVFPGMGYIEAALLLNQSVHGTRSCVLSDVDFEKFLIVESERLQHLVSSLDPETRRFEIASRVQDELESHQRHARGRISPGSDESEAPTLDIASAREQAPRPLPLKALYEKMERRGLHYGPAFRPIEEIQLGPDCFFATIDTGDRDLHQDGHTLHPTILDACLQPILYIARGENLYVPNGIRRVQFFGTKGTRFHAFGRLRKQTAQSLDGDVWIADEEGRAVAIVENVTCQSVDTEAALGEKNDSYIPEWEPEPLEPVDDPKLMGSALLIADEKSTDTALLESLQNQGGEVLRLNESGDLSSQILEALKRTLPEGGPILTFLGTIPCDSEDYEAILSPHQKFLEIARALQSFEHPYDLTVVTRNSTPGLDSGQRGTLTTAAFAALGTLAINESHSGSFRSIDLGNESDGTGIILNEISADSRGEIAWLRGERQVRRLKREPLPTATIPLITTSVDEPIALHPDAGRRIDGLGYRSAQRQEPGPGEVEIRVLAAGIGEKDTLKVLGKLSSIATRDTFSEDHLGLECMGEIVRTGTEVGPDMIGRKVIGFVPGAFCSHATVSADLLVAAPEGLGKAAAGISMAYVTATHALEGVASLRAEERVLILEASGEVGRAAVAVSRRIGATIFATADEDEAHDLEKTQEVRRVYAAGDAGLVETIRRDIGDEGFDVILSPSSTRDHSESLSLLRPGGRFIETGKRRILENGALPLRAFNENLLFASVDTDRLLKQRPTLIRELLEEMVGRFNRGEYNLPACREFPASAVHEAFEVAGKGHEKVILDFSTGTVDIPASTRIPGEIHRDGAYLITGGTSGFGLETAKWLAREGAGRIILLSRRGRDVDGLEESLTQISDETAEVLVEAGDVTDEPTLRRIGELMNSEGLHPAGVIHAAMVLDDAPLPEMTPERFERVMRPKVGGLLAIEKALPCSELDFLVLYSSISSLIGNRGQANYVAANGILDAMAQRLRKKGAPAISINWGALAETGVIARSANLEGILTSAGVEGLTNQEALRFLRRALKADLPHVAAFSVDWNRWKESHPALTTDTRFRKHTEQSSRGEEDPILLELRESIAGKTPEERTSIVERRLAEGLSTILKIPVDRIDSDSKLSNMGVDSLLLLELSLELKKRTGVMIPAMEFLKGPNIRDLCSVILSRVDSSE</sequence>
<evidence type="ECO:0000259" key="11">
    <source>
        <dbReference type="PROSITE" id="PS52004"/>
    </source>
</evidence>
<dbReference type="Pfam" id="PF16197">
    <property type="entry name" value="KAsynt_C_assoc"/>
    <property type="match status" value="1"/>
</dbReference>
<feature type="domain" description="Carrier" evidence="10">
    <location>
        <begin position="2005"/>
        <end position="2082"/>
    </location>
</feature>
<dbReference type="PROSITE" id="PS50075">
    <property type="entry name" value="CARRIER"/>
    <property type="match status" value="1"/>
</dbReference>
<dbReference type="FunFam" id="3.40.47.10:FF:000019">
    <property type="entry name" value="Polyketide synthase type I"/>
    <property type="match status" value="1"/>
</dbReference>
<dbReference type="Pfam" id="PF00550">
    <property type="entry name" value="PP-binding"/>
    <property type="match status" value="1"/>
</dbReference>
<dbReference type="GO" id="GO:0006633">
    <property type="term" value="P:fatty acid biosynthetic process"/>
    <property type="evidence" value="ECO:0007669"/>
    <property type="project" value="InterPro"/>
</dbReference>
<dbReference type="CDD" id="cd00833">
    <property type="entry name" value="PKS"/>
    <property type="match status" value="1"/>
</dbReference>
<evidence type="ECO:0000256" key="4">
    <source>
        <dbReference type="ARBA" id="ARBA00022857"/>
    </source>
</evidence>
<dbReference type="PROSITE" id="PS52019">
    <property type="entry name" value="PKS_MFAS_DH"/>
    <property type="match status" value="1"/>
</dbReference>
<dbReference type="InterPro" id="IPR049551">
    <property type="entry name" value="PKS_DH_C"/>
</dbReference>
<comment type="caution">
    <text evidence="13">The sequence shown here is derived from an EMBL/GenBank/DDBJ whole genome shotgun (WGS) entry which is preliminary data.</text>
</comment>
<dbReference type="Gene3D" id="3.90.180.10">
    <property type="entry name" value="Medium-chain alcohol dehydrogenases, catalytic domain"/>
    <property type="match status" value="1"/>
</dbReference>
<dbReference type="PANTHER" id="PTHR43775:SF37">
    <property type="entry name" value="SI:DKEY-61P9.11"/>
    <property type="match status" value="1"/>
</dbReference>
<dbReference type="Gene3D" id="3.40.366.10">
    <property type="entry name" value="Malonyl-Coenzyme A Acyl Carrier Protein, domain 2"/>
    <property type="match status" value="1"/>
</dbReference>